<organism evidence="22 23">
    <name type="scientific">Austropuccinia psidii MF-1</name>
    <dbReference type="NCBI Taxonomy" id="1389203"/>
    <lineage>
        <taxon>Eukaryota</taxon>
        <taxon>Fungi</taxon>
        <taxon>Dikarya</taxon>
        <taxon>Basidiomycota</taxon>
        <taxon>Pucciniomycotina</taxon>
        <taxon>Pucciniomycetes</taxon>
        <taxon>Pucciniales</taxon>
        <taxon>Sphaerophragmiaceae</taxon>
        <taxon>Austropuccinia</taxon>
    </lineage>
</organism>
<dbReference type="GO" id="GO:0003723">
    <property type="term" value="F:RNA binding"/>
    <property type="evidence" value="ECO:0007669"/>
    <property type="project" value="UniProtKB-KW"/>
</dbReference>
<evidence type="ECO:0000256" key="19">
    <source>
        <dbReference type="ARBA" id="ARBA00048173"/>
    </source>
</evidence>
<evidence type="ECO:0000256" key="2">
    <source>
        <dbReference type="ARBA" id="ARBA00022578"/>
    </source>
</evidence>
<evidence type="ECO:0000256" key="10">
    <source>
        <dbReference type="ARBA" id="ARBA00022801"/>
    </source>
</evidence>
<keyword evidence="10" id="KW-0378">Hydrolase</keyword>
<dbReference type="InterPro" id="IPR036397">
    <property type="entry name" value="RNaseH_sf"/>
</dbReference>
<dbReference type="GO" id="GO:0006508">
    <property type="term" value="P:proteolysis"/>
    <property type="evidence" value="ECO:0007669"/>
    <property type="project" value="UniProtKB-KW"/>
</dbReference>
<evidence type="ECO:0000256" key="3">
    <source>
        <dbReference type="ARBA" id="ARBA00022612"/>
    </source>
</evidence>
<keyword evidence="13" id="KW-0694">RNA-binding</keyword>
<dbReference type="PANTHER" id="PTHR42648">
    <property type="entry name" value="TRANSPOSASE, PUTATIVE-RELATED"/>
    <property type="match status" value="1"/>
</dbReference>
<evidence type="ECO:0000256" key="18">
    <source>
        <dbReference type="ARBA" id="ARBA00023172"/>
    </source>
</evidence>
<evidence type="ECO:0000256" key="9">
    <source>
        <dbReference type="ARBA" id="ARBA00022759"/>
    </source>
</evidence>
<dbReference type="Proteomes" id="UP000765509">
    <property type="component" value="Unassembled WGS sequence"/>
</dbReference>
<evidence type="ECO:0000256" key="7">
    <source>
        <dbReference type="ARBA" id="ARBA00022723"/>
    </source>
</evidence>
<comment type="caution">
    <text evidence="22">The sequence shown here is derived from an EMBL/GenBank/DDBJ whole genome shotgun (WGS) entry which is preliminary data.</text>
</comment>
<dbReference type="AlphaFoldDB" id="A0A9Q3IJF5"/>
<dbReference type="OrthoDB" id="413361at2759"/>
<name>A0A9Q3IJF5_9BASI</name>
<keyword evidence="15" id="KW-0695">RNA-directed DNA polymerase</keyword>
<dbReference type="InterPro" id="IPR054722">
    <property type="entry name" value="PolX-like_BBD"/>
</dbReference>
<dbReference type="InterPro" id="IPR039537">
    <property type="entry name" value="Retrotran_Ty1/copia-like"/>
</dbReference>
<dbReference type="GO" id="GO:0046872">
    <property type="term" value="F:metal ion binding"/>
    <property type="evidence" value="ECO:0007669"/>
    <property type="project" value="UniProtKB-KW"/>
</dbReference>
<dbReference type="GO" id="GO:0004519">
    <property type="term" value="F:endonuclease activity"/>
    <property type="evidence" value="ECO:0007669"/>
    <property type="project" value="UniProtKB-KW"/>
</dbReference>
<keyword evidence="7" id="KW-0479">Metal-binding</keyword>
<comment type="catalytic activity">
    <reaction evidence="20">
        <text>DNA(n) + a 2'-deoxyribonucleoside 5'-triphosphate = DNA(n+1) + diphosphate</text>
        <dbReference type="Rhea" id="RHEA:22508"/>
        <dbReference type="Rhea" id="RHEA-COMP:17339"/>
        <dbReference type="Rhea" id="RHEA-COMP:17340"/>
        <dbReference type="ChEBI" id="CHEBI:33019"/>
        <dbReference type="ChEBI" id="CHEBI:61560"/>
        <dbReference type="ChEBI" id="CHEBI:173112"/>
        <dbReference type="EC" id="2.7.7.7"/>
    </reaction>
</comment>
<evidence type="ECO:0000256" key="5">
    <source>
        <dbReference type="ARBA" id="ARBA00022695"/>
    </source>
</evidence>
<accession>A0A9Q3IJF5</accession>
<keyword evidence="4" id="KW-0645">Protease</keyword>
<dbReference type="InterPro" id="IPR012337">
    <property type="entry name" value="RNaseH-like_sf"/>
</dbReference>
<dbReference type="GO" id="GO:0003887">
    <property type="term" value="F:DNA-directed DNA polymerase activity"/>
    <property type="evidence" value="ECO:0007669"/>
    <property type="project" value="UniProtKB-KW"/>
</dbReference>
<evidence type="ECO:0000313" key="23">
    <source>
        <dbReference type="Proteomes" id="UP000765509"/>
    </source>
</evidence>
<keyword evidence="6" id="KW-0540">Nuclease</keyword>
<keyword evidence="3" id="KW-1188">Viral release from host cell</keyword>
<evidence type="ECO:0000256" key="12">
    <source>
        <dbReference type="ARBA" id="ARBA00022842"/>
    </source>
</evidence>
<evidence type="ECO:0000256" key="4">
    <source>
        <dbReference type="ARBA" id="ARBA00022670"/>
    </source>
</evidence>
<feature type="domain" description="Integrase catalytic" evidence="21">
    <location>
        <begin position="286"/>
        <end position="467"/>
    </location>
</feature>
<dbReference type="GO" id="GO:0032196">
    <property type="term" value="P:transposition"/>
    <property type="evidence" value="ECO:0007669"/>
    <property type="project" value="UniProtKB-KW"/>
</dbReference>
<dbReference type="PANTHER" id="PTHR42648:SF11">
    <property type="entry name" value="TRANSPOSON TY4-P GAG-POL POLYPROTEIN"/>
    <property type="match status" value="1"/>
</dbReference>
<dbReference type="SUPFAM" id="SSF53098">
    <property type="entry name" value="Ribonuclease H-like"/>
    <property type="match status" value="1"/>
</dbReference>
<dbReference type="EMBL" id="AVOT02045669">
    <property type="protein sequence ID" value="MBW0540999.1"/>
    <property type="molecule type" value="Genomic_DNA"/>
</dbReference>
<keyword evidence="9" id="KW-0255">Endonuclease</keyword>
<gene>
    <name evidence="22" type="ORF">O181_080714</name>
</gene>
<dbReference type="GO" id="GO:0006310">
    <property type="term" value="P:DNA recombination"/>
    <property type="evidence" value="ECO:0007669"/>
    <property type="project" value="UniProtKB-KW"/>
</dbReference>
<reference evidence="22" key="1">
    <citation type="submission" date="2021-03" db="EMBL/GenBank/DDBJ databases">
        <title>Draft genome sequence of rust myrtle Austropuccinia psidii MF-1, a brazilian biotype.</title>
        <authorList>
            <person name="Quecine M.C."/>
            <person name="Pachon D.M.R."/>
            <person name="Bonatelli M.L."/>
            <person name="Correr F.H."/>
            <person name="Franceschini L.M."/>
            <person name="Leite T.F."/>
            <person name="Margarido G.R.A."/>
            <person name="Almeida C.A."/>
            <person name="Ferrarezi J.A."/>
            <person name="Labate C.A."/>
        </authorList>
    </citation>
    <scope>NUCLEOTIDE SEQUENCE</scope>
    <source>
        <strain evidence="22">MF-1</strain>
    </source>
</reference>
<keyword evidence="23" id="KW-1185">Reference proteome</keyword>
<evidence type="ECO:0000256" key="1">
    <source>
        <dbReference type="ARBA" id="ARBA00002180"/>
    </source>
</evidence>
<evidence type="ECO:0000256" key="13">
    <source>
        <dbReference type="ARBA" id="ARBA00022884"/>
    </source>
</evidence>
<protein>
    <recommendedName>
        <fullName evidence="21">Integrase catalytic domain-containing protein</fullName>
    </recommendedName>
</protein>
<feature type="non-terminal residue" evidence="22">
    <location>
        <position position="1"/>
    </location>
</feature>
<evidence type="ECO:0000256" key="8">
    <source>
        <dbReference type="ARBA" id="ARBA00022741"/>
    </source>
</evidence>
<dbReference type="PROSITE" id="PS50994">
    <property type="entry name" value="INTEGRASE"/>
    <property type="match status" value="1"/>
</dbReference>
<keyword evidence="16" id="KW-0808">Transferase</keyword>
<evidence type="ECO:0000256" key="17">
    <source>
        <dbReference type="ARBA" id="ARBA00023113"/>
    </source>
</evidence>
<keyword evidence="14" id="KW-0229">DNA integration</keyword>
<dbReference type="InterPro" id="IPR001584">
    <property type="entry name" value="Integrase_cat-core"/>
</dbReference>
<sequence>SPAKRQSRSGGVLLWMTCQARIWSRFPKITYNGNLRSFISELRQSLNEIKTVGIEVGTKTLAFAILTKLPDDFNSLIEKVTLNTKTQGSPDAILNLLHDAALKEEALKSSFNTNTDNRMALNRETFRSERIHYCSNGHHNPLASHPPEKCWQLHPEKRPDRYQKDTKTNYTFAQALLTIDKDTIQGDVLNVVLDTGASDHMFNDRSFFLSLNKINNSTISMRCNSSSLTAIGKGTARLIDRNRICWTLKNVLYVPKLNTNLVALSQLASPITLKSTNENVEVFLDNAPTPSFLCPTKSKVLETKMKLYGQCLSARNQLWHQILGHLNNKATKALIPTYKAAGEICDECVKETFPAFKEYKVWAENFHQRKITKVVSDGGGEFVNNRFKEYVKMEGFEHSISPAYTPEHNGIAERGNRSILEKARCLMLQSKLTDQFWAEATSTATFLLNVAPKHNGISPYKKWFNQEPPVSNLKTFGCKAWIRIPPIKR</sequence>
<keyword evidence="8" id="KW-0547">Nucleotide-binding</keyword>
<evidence type="ECO:0000313" key="22">
    <source>
        <dbReference type="EMBL" id="MBW0540999.1"/>
    </source>
</evidence>
<dbReference type="Pfam" id="PF22936">
    <property type="entry name" value="Pol_BBD"/>
    <property type="match status" value="1"/>
</dbReference>
<dbReference type="GO" id="GO:0003964">
    <property type="term" value="F:RNA-directed DNA polymerase activity"/>
    <property type="evidence" value="ECO:0007669"/>
    <property type="project" value="UniProtKB-KW"/>
</dbReference>
<evidence type="ECO:0000256" key="20">
    <source>
        <dbReference type="ARBA" id="ARBA00049244"/>
    </source>
</evidence>
<evidence type="ECO:0000259" key="21">
    <source>
        <dbReference type="PROSITE" id="PS50994"/>
    </source>
</evidence>
<evidence type="ECO:0000256" key="16">
    <source>
        <dbReference type="ARBA" id="ARBA00022932"/>
    </source>
</evidence>
<comment type="function">
    <text evidence="1">The aspartyl protease (PR) mediates the proteolytic cleavages of the Gag and Gag-Pol polyproteins after assembly of the VLP.</text>
</comment>
<keyword evidence="18" id="KW-0233">DNA recombination</keyword>
<dbReference type="GO" id="GO:0005634">
    <property type="term" value="C:nucleus"/>
    <property type="evidence" value="ECO:0007669"/>
    <property type="project" value="UniProtKB-ARBA"/>
</dbReference>
<keyword evidence="12" id="KW-0460">Magnesium</keyword>
<keyword evidence="16" id="KW-0239">DNA-directed DNA polymerase</keyword>
<comment type="catalytic activity">
    <reaction evidence="19">
        <text>DNA(n) + a 2'-deoxyribonucleoside 5'-triphosphate = DNA(n+1) + diphosphate</text>
        <dbReference type="Rhea" id="RHEA:22508"/>
        <dbReference type="Rhea" id="RHEA-COMP:17339"/>
        <dbReference type="Rhea" id="RHEA-COMP:17340"/>
        <dbReference type="ChEBI" id="CHEBI:33019"/>
        <dbReference type="ChEBI" id="CHEBI:61560"/>
        <dbReference type="ChEBI" id="CHEBI:173112"/>
        <dbReference type="EC" id="2.7.7.49"/>
    </reaction>
</comment>
<keyword evidence="11" id="KW-0067">ATP-binding</keyword>
<dbReference type="GO" id="GO:0015074">
    <property type="term" value="P:DNA integration"/>
    <property type="evidence" value="ECO:0007669"/>
    <property type="project" value="UniProtKB-KW"/>
</dbReference>
<keyword evidence="5" id="KW-0548">Nucleotidyltransferase</keyword>
<evidence type="ECO:0000256" key="11">
    <source>
        <dbReference type="ARBA" id="ARBA00022840"/>
    </source>
</evidence>
<keyword evidence="17" id="KW-0917">Virion maturation</keyword>
<proteinExistence type="predicted"/>
<evidence type="ECO:0000256" key="14">
    <source>
        <dbReference type="ARBA" id="ARBA00022908"/>
    </source>
</evidence>
<dbReference type="GO" id="GO:0005524">
    <property type="term" value="F:ATP binding"/>
    <property type="evidence" value="ECO:0007669"/>
    <property type="project" value="UniProtKB-KW"/>
</dbReference>
<evidence type="ECO:0000256" key="15">
    <source>
        <dbReference type="ARBA" id="ARBA00022918"/>
    </source>
</evidence>
<dbReference type="GO" id="GO:0008233">
    <property type="term" value="F:peptidase activity"/>
    <property type="evidence" value="ECO:0007669"/>
    <property type="project" value="UniProtKB-KW"/>
</dbReference>
<keyword evidence="2" id="KW-0815">Transposition</keyword>
<dbReference type="Gene3D" id="3.30.420.10">
    <property type="entry name" value="Ribonuclease H-like superfamily/Ribonuclease H"/>
    <property type="match status" value="1"/>
</dbReference>
<evidence type="ECO:0000256" key="6">
    <source>
        <dbReference type="ARBA" id="ARBA00022722"/>
    </source>
</evidence>